<comment type="caution">
    <text evidence="1">The sequence shown here is derived from an EMBL/GenBank/DDBJ whole genome shotgun (WGS) entry which is preliminary data.</text>
</comment>
<proteinExistence type="predicted"/>
<reference evidence="1" key="1">
    <citation type="journal article" date="2020" name="Stud. Mycol.">
        <title>101 Dothideomycetes genomes: a test case for predicting lifestyles and emergence of pathogens.</title>
        <authorList>
            <person name="Haridas S."/>
            <person name="Albert R."/>
            <person name="Binder M."/>
            <person name="Bloem J."/>
            <person name="Labutti K."/>
            <person name="Salamov A."/>
            <person name="Andreopoulos B."/>
            <person name="Baker S."/>
            <person name="Barry K."/>
            <person name="Bills G."/>
            <person name="Bluhm B."/>
            <person name="Cannon C."/>
            <person name="Castanera R."/>
            <person name="Culley D."/>
            <person name="Daum C."/>
            <person name="Ezra D."/>
            <person name="Gonzalez J."/>
            <person name="Henrissat B."/>
            <person name="Kuo A."/>
            <person name="Liang C."/>
            <person name="Lipzen A."/>
            <person name="Lutzoni F."/>
            <person name="Magnuson J."/>
            <person name="Mondo S."/>
            <person name="Nolan M."/>
            <person name="Ohm R."/>
            <person name="Pangilinan J."/>
            <person name="Park H.-J."/>
            <person name="Ramirez L."/>
            <person name="Alfaro M."/>
            <person name="Sun H."/>
            <person name="Tritt A."/>
            <person name="Yoshinaga Y."/>
            <person name="Zwiers L.-H."/>
            <person name="Turgeon B."/>
            <person name="Goodwin S."/>
            <person name="Spatafora J."/>
            <person name="Crous P."/>
            <person name="Grigoriev I."/>
        </authorList>
    </citation>
    <scope>NUCLEOTIDE SEQUENCE</scope>
    <source>
        <strain evidence="1">ATCC 200398</strain>
    </source>
</reference>
<protein>
    <submittedName>
        <fullName evidence="1">Uncharacterized protein</fullName>
    </submittedName>
</protein>
<name>A0ACB6R7Y3_9PLEO</name>
<evidence type="ECO:0000313" key="2">
    <source>
        <dbReference type="Proteomes" id="UP000799755"/>
    </source>
</evidence>
<sequence length="273" mass="30383">MAAFKSDPSRHDAKPEQQATTSSARLARVVQEFEELVAGIEASLLRSLEEDASQSRAPDRESGRRRQEVRRLACRLALSELNTAYSRKQIRDSLWAAEAQGKWAEDQLHLTGGADEDSGLGNVCNGYFRLYSTELFDMLGQPVDLRFGTLRFYTSTAPDSPGLDQESRSTSVELALNSAFYIADSSETLPYHHFNIPDSPSLQNRGILSRRWEDGGTFPEFDSWLLFTFLGNGCLKVEIPIEMCADIYGGALNGRENEEVLFWGVLVEDEAGG</sequence>
<dbReference type="EMBL" id="MU003497">
    <property type="protein sequence ID" value="KAF2474908.1"/>
    <property type="molecule type" value="Genomic_DNA"/>
</dbReference>
<accession>A0ACB6R7Y3</accession>
<organism evidence="1 2">
    <name type="scientific">Lindgomyces ingoldianus</name>
    <dbReference type="NCBI Taxonomy" id="673940"/>
    <lineage>
        <taxon>Eukaryota</taxon>
        <taxon>Fungi</taxon>
        <taxon>Dikarya</taxon>
        <taxon>Ascomycota</taxon>
        <taxon>Pezizomycotina</taxon>
        <taxon>Dothideomycetes</taxon>
        <taxon>Pleosporomycetidae</taxon>
        <taxon>Pleosporales</taxon>
        <taxon>Lindgomycetaceae</taxon>
        <taxon>Lindgomyces</taxon>
    </lineage>
</organism>
<dbReference type="Proteomes" id="UP000799755">
    <property type="component" value="Unassembled WGS sequence"/>
</dbReference>
<gene>
    <name evidence="1" type="ORF">BDR25DRAFT_301497</name>
</gene>
<keyword evidence="2" id="KW-1185">Reference proteome</keyword>
<evidence type="ECO:0000313" key="1">
    <source>
        <dbReference type="EMBL" id="KAF2474908.1"/>
    </source>
</evidence>